<name>A0AAV4LNL7_BABCB</name>
<sequence>MVDVQKSLTDPPTNLKEAIDWVIKIQSQGNAINDLAKELHELHKHDGSEVALKVLDKYRLVSKSVIKGLEDANTKMKNPKDKFYFTYTALNNLSQGLKPFVTGSQAHISPNAADNVGTWDLKVDKSDLKTLVNGLAGGLQTFQNGILQNPNDSADKSVTPLSSLTINDKRECAAILIGVMPVVYIGLTYLYWQCSGPNGWATKSPSQDEGFKQFLMAFGYADNLKSQNGGPIVSSVMNNIFSGELQTAYTKATSKQTPSQNENPSYPDFLETYGAGTLKNLIEQLTNGLKAFIGYGSGGQGIANVVHSLQQLRDGLVKFLYVFLGRLNSLNLNVHEAVTEFNKARMRTGSFENAIGSMSNITDGQIKGVVTALKNVGQLTRKDEVTEFAKEVSKYLGGVLNAVAEDEHVKNASANKDVTSVCQKLTALLDAVGKNQSDLESLIKNVKNANNTLNPKRNGDYIAKALIPAVASGIPYLLTQLNTEGYKSSYQPTSTWTSHFNSNSTKAAQIFLGCLPLYYYWLAYLYWKCKQTREMGDGRTWHLTAVVASP</sequence>
<keyword evidence="1" id="KW-1133">Transmembrane helix</keyword>
<keyword evidence="3" id="KW-1185">Reference proteome</keyword>
<feature type="transmembrane region" description="Helical" evidence="1">
    <location>
        <begin position="507"/>
        <end position="527"/>
    </location>
</feature>
<comment type="caution">
    <text evidence="2">The sequence shown here is derived from an EMBL/GenBank/DDBJ whole genome shotgun (WGS) entry which is preliminary data.</text>
</comment>
<evidence type="ECO:0000313" key="2">
    <source>
        <dbReference type="EMBL" id="GIX61385.1"/>
    </source>
</evidence>
<dbReference type="GeneID" id="94192868"/>
<dbReference type="RefSeq" id="XP_067713456.1">
    <property type="nucleotide sequence ID" value="XM_067857355.1"/>
</dbReference>
<dbReference type="EMBL" id="BPLF01000001">
    <property type="protein sequence ID" value="GIX61385.1"/>
    <property type="molecule type" value="Genomic_DNA"/>
</dbReference>
<keyword evidence="1" id="KW-0812">Transmembrane</keyword>
<proteinExistence type="predicted"/>
<keyword evidence="1" id="KW-0472">Membrane</keyword>
<organism evidence="2 3">
    <name type="scientific">Babesia caballi</name>
    <dbReference type="NCBI Taxonomy" id="5871"/>
    <lineage>
        <taxon>Eukaryota</taxon>
        <taxon>Sar</taxon>
        <taxon>Alveolata</taxon>
        <taxon>Apicomplexa</taxon>
        <taxon>Aconoidasida</taxon>
        <taxon>Piroplasmida</taxon>
        <taxon>Babesiidae</taxon>
        <taxon>Babesia</taxon>
    </lineage>
</organism>
<protein>
    <submittedName>
        <fullName evidence="2">Variant erythrocyte surface antigen-1 family protein</fullName>
    </submittedName>
</protein>
<dbReference type="Proteomes" id="UP001497744">
    <property type="component" value="Unassembled WGS sequence"/>
</dbReference>
<accession>A0AAV4LNL7</accession>
<evidence type="ECO:0000256" key="1">
    <source>
        <dbReference type="SAM" id="Phobius"/>
    </source>
</evidence>
<evidence type="ECO:0000313" key="3">
    <source>
        <dbReference type="Proteomes" id="UP001497744"/>
    </source>
</evidence>
<reference evidence="2 3" key="1">
    <citation type="submission" date="2021-06" db="EMBL/GenBank/DDBJ databases">
        <title>Genome sequence of Babesia caballi.</title>
        <authorList>
            <person name="Yamagishi J."/>
            <person name="Kidaka T."/>
            <person name="Ochi A."/>
        </authorList>
    </citation>
    <scope>NUCLEOTIDE SEQUENCE [LARGE SCALE GENOMIC DNA]</scope>
    <source>
        <strain evidence="2">USDA-D6B2</strain>
    </source>
</reference>
<gene>
    <name evidence="2" type="ORF">BcabD6B2_08200</name>
</gene>
<dbReference type="AlphaFoldDB" id="A0AAV4LNL7"/>